<keyword evidence="1" id="KW-0812">Transmembrane</keyword>
<organism evidence="2 3">
    <name type="scientific">Ensete ventricosum</name>
    <name type="common">Abyssinian banana</name>
    <name type="synonym">Musa ensete</name>
    <dbReference type="NCBI Taxonomy" id="4639"/>
    <lineage>
        <taxon>Eukaryota</taxon>
        <taxon>Viridiplantae</taxon>
        <taxon>Streptophyta</taxon>
        <taxon>Embryophyta</taxon>
        <taxon>Tracheophyta</taxon>
        <taxon>Spermatophyta</taxon>
        <taxon>Magnoliopsida</taxon>
        <taxon>Liliopsida</taxon>
        <taxon>Zingiberales</taxon>
        <taxon>Musaceae</taxon>
        <taxon>Ensete</taxon>
    </lineage>
</organism>
<proteinExistence type="predicted"/>
<feature type="transmembrane region" description="Helical" evidence="1">
    <location>
        <begin position="83"/>
        <end position="103"/>
    </location>
</feature>
<dbReference type="EMBL" id="AMZH03004491">
    <property type="protein sequence ID" value="RRT69037.1"/>
    <property type="molecule type" value="Genomic_DNA"/>
</dbReference>
<name>A0A426ZYH8_ENSVE</name>
<accession>A0A426ZYH8</accession>
<evidence type="ECO:0000313" key="3">
    <source>
        <dbReference type="Proteomes" id="UP000287651"/>
    </source>
</evidence>
<keyword evidence="1" id="KW-1133">Transmembrane helix</keyword>
<evidence type="ECO:0000256" key="1">
    <source>
        <dbReference type="SAM" id="Phobius"/>
    </source>
</evidence>
<comment type="caution">
    <text evidence="2">The sequence shown here is derived from an EMBL/GenBank/DDBJ whole genome shotgun (WGS) entry which is preliminary data.</text>
</comment>
<sequence length="115" mass="12743">MLVLQIVTKHLKQDNGNIQSSSKPQTESLLAQVASVSKTSVVYIFFCGLRVPIAKVTASTTKLAIRRHAPSRLQRLSHSRGSGTYVITAVTVFGAVGYLCIWWKETKLGRIEDRQ</sequence>
<evidence type="ECO:0000313" key="2">
    <source>
        <dbReference type="EMBL" id="RRT69037.1"/>
    </source>
</evidence>
<gene>
    <name evidence="2" type="ORF">B296_00036583</name>
</gene>
<reference evidence="2 3" key="1">
    <citation type="journal article" date="2014" name="Agronomy (Basel)">
        <title>A Draft Genome Sequence for Ensete ventricosum, the Drought-Tolerant Tree Against Hunger.</title>
        <authorList>
            <person name="Harrison J."/>
            <person name="Moore K.A."/>
            <person name="Paszkiewicz K."/>
            <person name="Jones T."/>
            <person name="Grant M."/>
            <person name="Ambacheew D."/>
            <person name="Muzemil S."/>
            <person name="Studholme D.J."/>
        </authorList>
    </citation>
    <scope>NUCLEOTIDE SEQUENCE [LARGE SCALE GENOMIC DNA]</scope>
</reference>
<feature type="non-terminal residue" evidence="2">
    <location>
        <position position="115"/>
    </location>
</feature>
<keyword evidence="1" id="KW-0472">Membrane</keyword>
<protein>
    <submittedName>
        <fullName evidence="2">Uncharacterized protein</fullName>
    </submittedName>
</protein>
<dbReference type="Proteomes" id="UP000287651">
    <property type="component" value="Unassembled WGS sequence"/>
</dbReference>
<dbReference type="AlphaFoldDB" id="A0A426ZYH8"/>